<dbReference type="Proteomes" id="UP000197446">
    <property type="component" value="Unassembled WGS sequence"/>
</dbReference>
<evidence type="ECO:0000313" key="2">
    <source>
        <dbReference type="EMBL" id="OWR00472.1"/>
    </source>
</evidence>
<comment type="caution">
    <text evidence="2">The sequence shown here is derived from an EMBL/GenBank/DDBJ whole genome shotgun (WGS) entry which is preliminary data.</text>
</comment>
<organism evidence="2 3">
    <name type="scientific">Roseateles puraquae</name>
    <dbReference type="NCBI Taxonomy" id="431059"/>
    <lineage>
        <taxon>Bacteria</taxon>
        <taxon>Pseudomonadati</taxon>
        <taxon>Pseudomonadota</taxon>
        <taxon>Betaproteobacteria</taxon>
        <taxon>Burkholderiales</taxon>
        <taxon>Sphaerotilaceae</taxon>
        <taxon>Roseateles</taxon>
    </lineage>
</organism>
<dbReference type="OrthoDB" id="547680at2"/>
<dbReference type="EMBL" id="NISI01000018">
    <property type="protein sequence ID" value="OWR00472.1"/>
    <property type="molecule type" value="Genomic_DNA"/>
</dbReference>
<sequence>MKRRPLMLMLVSAPMWARAGAPLVFPMHEPGRESHWRYLLAVLKLAAERADTDHEFLESQEPMTQARVIRELSGRTGRLDLAWTMTSIEREQQMIPIRVPVDRGLIGCRIALVRREHVGRWAELRTPEQLKRFTAGQGADWPDTDILRDNGLPVQTASRYEVLFDMLRRGRVDYFPRAVFEIDDEAAGGLAQDLIIEPHVLIRYPAASYLFVRPDRPQLAADLERGMEAAVADGSLQRLFQRYFGDLITRHRLSQRATIPLRNPLLPPATPLQRPAYWLVF</sequence>
<dbReference type="SUPFAM" id="SSF53850">
    <property type="entry name" value="Periplasmic binding protein-like II"/>
    <property type="match status" value="1"/>
</dbReference>
<accession>A0A254N005</accession>
<dbReference type="RefSeq" id="WP_088486055.1">
    <property type="nucleotide sequence ID" value="NZ_NISI01000018.1"/>
</dbReference>
<dbReference type="AlphaFoldDB" id="A0A254N005"/>
<dbReference type="Gene3D" id="3.40.190.10">
    <property type="entry name" value="Periplasmic binding protein-like II"/>
    <property type="match status" value="2"/>
</dbReference>
<keyword evidence="1" id="KW-0732">Signal</keyword>
<feature type="chain" id="PRO_5012106374" evidence="1">
    <location>
        <begin position="18"/>
        <end position="281"/>
    </location>
</feature>
<evidence type="ECO:0000256" key="1">
    <source>
        <dbReference type="SAM" id="SignalP"/>
    </source>
</evidence>
<gene>
    <name evidence="2" type="ORF">CDO81_25355</name>
</gene>
<feature type="signal peptide" evidence="1">
    <location>
        <begin position="1"/>
        <end position="17"/>
    </location>
</feature>
<evidence type="ECO:0000313" key="3">
    <source>
        <dbReference type="Proteomes" id="UP000197446"/>
    </source>
</evidence>
<reference evidence="2 3" key="1">
    <citation type="journal article" date="2007" name="Int. J. Syst. Evol. Microbiol.">
        <title>Description of Pelomonas aquatica sp. nov. and Pelomonas puraquae sp. nov., isolated from industrial and haemodialysis water.</title>
        <authorList>
            <person name="Gomila M."/>
            <person name="Bowien B."/>
            <person name="Falsen E."/>
            <person name="Moore E.R."/>
            <person name="Lalucat J."/>
        </authorList>
    </citation>
    <scope>NUCLEOTIDE SEQUENCE [LARGE SCALE GENOMIC DNA]</scope>
    <source>
        <strain evidence="2 3">CCUG 52769</strain>
    </source>
</reference>
<protein>
    <submittedName>
        <fullName evidence="2">Uncharacterized protein</fullName>
    </submittedName>
</protein>
<keyword evidence="3" id="KW-1185">Reference proteome</keyword>
<name>A0A254N005_9BURK</name>
<proteinExistence type="predicted"/>